<dbReference type="InterPro" id="IPR036390">
    <property type="entry name" value="WH_DNA-bd_sf"/>
</dbReference>
<dbReference type="PRINTS" id="PR00598">
    <property type="entry name" value="HTHMARR"/>
</dbReference>
<dbReference type="PANTHER" id="PTHR33164:SF43">
    <property type="entry name" value="HTH-TYPE TRANSCRIPTIONAL REPRESSOR YETL"/>
    <property type="match status" value="1"/>
</dbReference>
<name>A0A2T2WV57_9FIRM</name>
<evidence type="ECO:0000313" key="3">
    <source>
        <dbReference type="Proteomes" id="UP000242699"/>
    </source>
</evidence>
<dbReference type="InterPro" id="IPR036388">
    <property type="entry name" value="WH-like_DNA-bd_sf"/>
</dbReference>
<dbReference type="EMBL" id="PXYT01000042">
    <property type="protein sequence ID" value="PSR26121.1"/>
    <property type="molecule type" value="Genomic_DNA"/>
</dbReference>
<evidence type="ECO:0000259" key="1">
    <source>
        <dbReference type="PROSITE" id="PS50995"/>
    </source>
</evidence>
<gene>
    <name evidence="2" type="ORF">C7B43_14915</name>
</gene>
<evidence type="ECO:0000313" key="2">
    <source>
        <dbReference type="EMBL" id="PSR26121.1"/>
    </source>
</evidence>
<dbReference type="SUPFAM" id="SSF46785">
    <property type="entry name" value="Winged helix' DNA-binding domain"/>
    <property type="match status" value="1"/>
</dbReference>
<dbReference type="InterPro" id="IPR000835">
    <property type="entry name" value="HTH_MarR-typ"/>
</dbReference>
<dbReference type="Gene3D" id="1.10.10.10">
    <property type="entry name" value="Winged helix-like DNA-binding domain superfamily/Winged helix DNA-binding domain"/>
    <property type="match status" value="1"/>
</dbReference>
<dbReference type="GO" id="GO:0006950">
    <property type="term" value="P:response to stress"/>
    <property type="evidence" value="ECO:0007669"/>
    <property type="project" value="TreeGrafter"/>
</dbReference>
<dbReference type="Proteomes" id="UP000242699">
    <property type="component" value="Unassembled WGS sequence"/>
</dbReference>
<dbReference type="InterPro" id="IPR039422">
    <property type="entry name" value="MarR/SlyA-like"/>
</dbReference>
<dbReference type="Pfam" id="PF12802">
    <property type="entry name" value="MarR_2"/>
    <property type="match status" value="1"/>
</dbReference>
<protein>
    <submittedName>
        <fullName evidence="2">MarR family transcriptional regulator</fullName>
    </submittedName>
</protein>
<proteinExistence type="predicted"/>
<dbReference type="SMART" id="SM00347">
    <property type="entry name" value="HTH_MARR"/>
    <property type="match status" value="1"/>
</dbReference>
<reference evidence="2 3" key="1">
    <citation type="journal article" date="2014" name="BMC Genomics">
        <title>Comparison of environmental and isolate Sulfobacillus genomes reveals diverse carbon, sulfur, nitrogen, and hydrogen metabolisms.</title>
        <authorList>
            <person name="Justice N.B."/>
            <person name="Norman A."/>
            <person name="Brown C.T."/>
            <person name="Singh A."/>
            <person name="Thomas B.C."/>
            <person name="Banfield J.F."/>
        </authorList>
    </citation>
    <scope>NUCLEOTIDE SEQUENCE [LARGE SCALE GENOMIC DNA]</scope>
    <source>
        <strain evidence="2">AMDSBA1</strain>
    </source>
</reference>
<accession>A0A2T2WV57</accession>
<feature type="domain" description="HTH marR-type" evidence="1">
    <location>
        <begin position="1"/>
        <end position="124"/>
    </location>
</feature>
<dbReference type="PROSITE" id="PS50995">
    <property type="entry name" value="HTH_MARR_2"/>
    <property type="match status" value="1"/>
</dbReference>
<sequence length="143" mass="16405">METVGLGESLVVELWRSHELTLLQAHCLTMVQEAPKQPGTLARRLHLSQTSVTRVLERIEDRGLVKRVMDLHDRRRIWVELTDQGRTVLEELHAWRSSPVFTAIRSMDDVALERLTTALNDLADRVHRISPTKRTVSPLKTPN</sequence>
<dbReference type="GO" id="GO:0003700">
    <property type="term" value="F:DNA-binding transcription factor activity"/>
    <property type="evidence" value="ECO:0007669"/>
    <property type="project" value="InterPro"/>
</dbReference>
<organism evidence="2 3">
    <name type="scientific">Sulfobacillus benefaciens</name>
    <dbReference type="NCBI Taxonomy" id="453960"/>
    <lineage>
        <taxon>Bacteria</taxon>
        <taxon>Bacillati</taxon>
        <taxon>Bacillota</taxon>
        <taxon>Clostridia</taxon>
        <taxon>Eubacteriales</taxon>
        <taxon>Clostridiales Family XVII. Incertae Sedis</taxon>
        <taxon>Sulfobacillus</taxon>
    </lineage>
</organism>
<dbReference type="AlphaFoldDB" id="A0A2T2WV57"/>
<comment type="caution">
    <text evidence="2">The sequence shown here is derived from an EMBL/GenBank/DDBJ whole genome shotgun (WGS) entry which is preliminary data.</text>
</comment>
<dbReference type="PANTHER" id="PTHR33164">
    <property type="entry name" value="TRANSCRIPTIONAL REGULATOR, MARR FAMILY"/>
    <property type="match status" value="1"/>
</dbReference>